<dbReference type="AlphaFoldDB" id="A0AA35TJK6"/>
<dbReference type="PANTHER" id="PTHR32194:SF2">
    <property type="entry name" value="PROTEASOME SUBUNIT BETA TYPE-1"/>
    <property type="match status" value="1"/>
</dbReference>
<dbReference type="PROSITE" id="PS51476">
    <property type="entry name" value="PROTEASOME_BETA_2"/>
    <property type="match status" value="1"/>
</dbReference>
<evidence type="ECO:0000256" key="1">
    <source>
        <dbReference type="ARBA" id="ARBA00022490"/>
    </source>
</evidence>
<dbReference type="GO" id="GO:0005839">
    <property type="term" value="C:proteasome core complex"/>
    <property type="evidence" value="ECO:0007669"/>
    <property type="project" value="InterPro"/>
</dbReference>
<gene>
    <name evidence="4" type="ORF">GBAR_LOCUS26935</name>
</gene>
<evidence type="ECO:0000313" key="5">
    <source>
        <dbReference type="Proteomes" id="UP001174909"/>
    </source>
</evidence>
<dbReference type="GO" id="GO:0005737">
    <property type="term" value="C:cytoplasm"/>
    <property type="evidence" value="ECO:0007669"/>
    <property type="project" value="UniProtKB-SubCell"/>
</dbReference>
<dbReference type="SUPFAM" id="SSF56235">
    <property type="entry name" value="N-terminal nucleophile aminohydrolases (Ntn hydrolases)"/>
    <property type="match status" value="1"/>
</dbReference>
<comment type="caution">
    <text evidence="4">The sequence shown here is derived from an EMBL/GenBank/DDBJ whole genome shotgun (WGS) entry which is preliminary data.</text>
</comment>
<proteinExistence type="inferred from homology"/>
<dbReference type="GO" id="GO:0005634">
    <property type="term" value="C:nucleus"/>
    <property type="evidence" value="ECO:0007669"/>
    <property type="project" value="UniProtKB-SubCell"/>
</dbReference>
<sequence length="223" mass="24862">MELDFRVPTQHQVQRDWSPYSMNGGTVLALAGEDFAVIASDTRLSEGFQIYSRDYPKTYQLSDNMVLGCCGFHGDVLTVTKNIKSRIKDYEHLHRKKMSCAAVAQRLSVMLYSRRFFPYYAFNILAGLDNEGESVTVGVTNVRSSLVLPVTYYTHTHTHQGEIGLKNQSGAEEVPLSQDKAVALVQDVFSAAAERDIYTGDGLEICVITAAGVDMKRVPLRRD</sequence>
<accession>A0AA35TJK6</accession>
<dbReference type="PANTHER" id="PTHR32194">
    <property type="entry name" value="METALLOPROTEASE TLDD"/>
    <property type="match status" value="1"/>
</dbReference>
<evidence type="ECO:0000256" key="3">
    <source>
        <dbReference type="RuleBase" id="RU004203"/>
    </source>
</evidence>
<dbReference type="Pfam" id="PF00227">
    <property type="entry name" value="Proteasome"/>
    <property type="match status" value="1"/>
</dbReference>
<dbReference type="EMBL" id="CASHTH010003755">
    <property type="protein sequence ID" value="CAI8048874.1"/>
    <property type="molecule type" value="Genomic_DNA"/>
</dbReference>
<evidence type="ECO:0000256" key="2">
    <source>
        <dbReference type="ARBA" id="ARBA00022942"/>
    </source>
</evidence>
<dbReference type="Proteomes" id="UP001174909">
    <property type="component" value="Unassembled WGS sequence"/>
</dbReference>
<dbReference type="InterPro" id="IPR023333">
    <property type="entry name" value="Proteasome_suB-type"/>
</dbReference>
<dbReference type="InterPro" id="IPR001353">
    <property type="entry name" value="Proteasome_sua/b"/>
</dbReference>
<keyword evidence="1 3" id="KW-0963">Cytoplasm</keyword>
<organism evidence="4 5">
    <name type="scientific">Geodia barretti</name>
    <name type="common">Barrett's horny sponge</name>
    <dbReference type="NCBI Taxonomy" id="519541"/>
    <lineage>
        <taxon>Eukaryota</taxon>
        <taxon>Metazoa</taxon>
        <taxon>Porifera</taxon>
        <taxon>Demospongiae</taxon>
        <taxon>Heteroscleromorpha</taxon>
        <taxon>Tetractinellida</taxon>
        <taxon>Astrophorina</taxon>
        <taxon>Geodiidae</taxon>
        <taxon>Geodia</taxon>
    </lineage>
</organism>
<comment type="function">
    <text evidence="3">Component of the proteasome, a multicatalytic proteinase complex which is characterized by its ability to cleave peptides with Arg, Phe, Tyr, Leu, and Glu adjacent to the leaving group at neutral or slightly basic pH. The proteasome has an ATP-dependent proteolytic activity.</text>
</comment>
<evidence type="ECO:0000313" key="4">
    <source>
        <dbReference type="EMBL" id="CAI8048874.1"/>
    </source>
</evidence>
<keyword evidence="3" id="KW-0539">Nucleus</keyword>
<comment type="subcellular location">
    <subcellularLocation>
        <location evidence="3">Cytoplasm</location>
    </subcellularLocation>
    <subcellularLocation>
        <location evidence="3">Nucleus</location>
    </subcellularLocation>
</comment>
<dbReference type="PROSITE" id="PS00854">
    <property type="entry name" value="PROTEASOME_BETA_1"/>
    <property type="match status" value="1"/>
</dbReference>
<dbReference type="InterPro" id="IPR016050">
    <property type="entry name" value="Proteasome_bsu_CS"/>
</dbReference>
<comment type="subunit">
    <text evidence="3">Component of the proteasome complex.</text>
</comment>
<reference evidence="4" key="1">
    <citation type="submission" date="2023-03" db="EMBL/GenBank/DDBJ databases">
        <authorList>
            <person name="Steffen K."/>
            <person name="Cardenas P."/>
        </authorList>
    </citation>
    <scope>NUCLEOTIDE SEQUENCE</scope>
</reference>
<keyword evidence="5" id="KW-1185">Reference proteome</keyword>
<keyword evidence="2 3" id="KW-0647">Proteasome</keyword>
<dbReference type="GO" id="GO:0051603">
    <property type="term" value="P:proteolysis involved in protein catabolic process"/>
    <property type="evidence" value="ECO:0007669"/>
    <property type="project" value="InterPro"/>
</dbReference>
<comment type="similarity">
    <text evidence="3">Belongs to the peptidase T1B family.</text>
</comment>
<protein>
    <recommendedName>
        <fullName evidence="3">Proteasome subunit beta</fullName>
    </recommendedName>
</protein>
<dbReference type="Gene3D" id="3.60.20.10">
    <property type="entry name" value="Glutamine Phosphoribosylpyrophosphate, subunit 1, domain 1"/>
    <property type="match status" value="1"/>
</dbReference>
<dbReference type="InterPro" id="IPR029055">
    <property type="entry name" value="Ntn_hydrolases_N"/>
</dbReference>
<name>A0AA35TJK6_GEOBA</name>